<name>A0A0P7ANU5_9FLAO</name>
<comment type="similarity">
    <text evidence="9 11">Belongs to the fluoride channel Fluc/FEX (TC 1.A.43) family.</text>
</comment>
<dbReference type="GO" id="GO:0140114">
    <property type="term" value="P:cellular detoxification of fluoride"/>
    <property type="evidence" value="ECO:0007669"/>
    <property type="project" value="UniProtKB-UniRule"/>
</dbReference>
<evidence type="ECO:0000256" key="3">
    <source>
        <dbReference type="ARBA" id="ARBA00022519"/>
    </source>
</evidence>
<dbReference type="EMBL" id="LDJX01000007">
    <property type="protein sequence ID" value="KPM30737.1"/>
    <property type="molecule type" value="Genomic_DNA"/>
</dbReference>
<dbReference type="GO" id="GO:0046872">
    <property type="term" value="F:metal ion binding"/>
    <property type="evidence" value="ECO:0007669"/>
    <property type="project" value="UniProtKB-KW"/>
</dbReference>
<keyword evidence="8 11" id="KW-0407">Ion channel</keyword>
<protein>
    <recommendedName>
        <fullName evidence="11">Fluoride-specific ion channel FluC</fullName>
    </recommendedName>
</protein>
<dbReference type="Pfam" id="PF02537">
    <property type="entry name" value="CRCB"/>
    <property type="match status" value="1"/>
</dbReference>
<feature type="binding site" evidence="11">
    <location>
        <position position="74"/>
    </location>
    <ligand>
        <name>Na(+)</name>
        <dbReference type="ChEBI" id="CHEBI:29101"/>
        <note>structural</note>
    </ligand>
</feature>
<dbReference type="OrthoDB" id="9815830at2"/>
<accession>A0A0P7ANU5</accession>
<dbReference type="HAMAP" id="MF_00454">
    <property type="entry name" value="FluC"/>
    <property type="match status" value="1"/>
</dbReference>
<dbReference type="STRING" id="1300341.I595_3234"/>
<evidence type="ECO:0000256" key="8">
    <source>
        <dbReference type="ARBA" id="ARBA00023303"/>
    </source>
</evidence>
<comment type="catalytic activity">
    <reaction evidence="10">
        <text>fluoride(in) = fluoride(out)</text>
        <dbReference type="Rhea" id="RHEA:76159"/>
        <dbReference type="ChEBI" id="CHEBI:17051"/>
    </reaction>
    <physiologicalReaction direction="left-to-right" evidence="10">
        <dbReference type="Rhea" id="RHEA:76160"/>
    </physiologicalReaction>
</comment>
<keyword evidence="5 11" id="KW-1133">Transmembrane helix</keyword>
<dbReference type="RefSeq" id="WP_054560211.1">
    <property type="nucleotide sequence ID" value="NZ_LDJX01000007.1"/>
</dbReference>
<evidence type="ECO:0000256" key="11">
    <source>
        <dbReference type="HAMAP-Rule" id="MF_00454"/>
    </source>
</evidence>
<keyword evidence="11" id="KW-0915">Sodium</keyword>
<dbReference type="PATRIC" id="fig|1300341.3.peg.3381"/>
<gene>
    <name evidence="11" type="primary">fluC</name>
    <name evidence="11" type="synonym">crcB</name>
    <name evidence="12" type="ORF">I595_3234</name>
</gene>
<dbReference type="NCBIfam" id="TIGR00494">
    <property type="entry name" value="crcB"/>
    <property type="match status" value="1"/>
</dbReference>
<keyword evidence="13" id="KW-1185">Reference proteome</keyword>
<keyword evidence="7 11" id="KW-0472">Membrane</keyword>
<keyword evidence="3" id="KW-0997">Cell inner membrane</keyword>
<evidence type="ECO:0000256" key="2">
    <source>
        <dbReference type="ARBA" id="ARBA00022475"/>
    </source>
</evidence>
<reference evidence="12 13" key="1">
    <citation type="submission" date="2015-09" db="EMBL/GenBank/DDBJ databases">
        <title>Genome sequence of the marine flavobacterium Croceitalea dokdonensis DOKDO 023 that contains proton- and sodium-pumping rhodopsins.</title>
        <authorList>
            <person name="Kwon S.-K."/>
            <person name="Lee H.K."/>
            <person name="Kwak M.-J."/>
            <person name="Kim J.F."/>
        </authorList>
    </citation>
    <scope>NUCLEOTIDE SEQUENCE [LARGE SCALE GENOMIC DNA]</scope>
    <source>
        <strain evidence="12 13">DOKDO 023</strain>
    </source>
</reference>
<evidence type="ECO:0000313" key="13">
    <source>
        <dbReference type="Proteomes" id="UP000050280"/>
    </source>
</evidence>
<comment type="subcellular location">
    <subcellularLocation>
        <location evidence="1 11">Cell membrane</location>
        <topology evidence="1 11">Multi-pass membrane protein</topology>
    </subcellularLocation>
</comment>
<evidence type="ECO:0000256" key="7">
    <source>
        <dbReference type="ARBA" id="ARBA00023136"/>
    </source>
</evidence>
<evidence type="ECO:0000256" key="4">
    <source>
        <dbReference type="ARBA" id="ARBA00022692"/>
    </source>
</evidence>
<keyword evidence="2 11" id="KW-1003">Cell membrane</keyword>
<dbReference type="GO" id="GO:0062054">
    <property type="term" value="F:fluoride channel activity"/>
    <property type="evidence" value="ECO:0007669"/>
    <property type="project" value="UniProtKB-UniRule"/>
</dbReference>
<keyword evidence="4 11" id="KW-0812">Transmembrane</keyword>
<keyword evidence="6 11" id="KW-0406">Ion transport</keyword>
<comment type="function">
    <text evidence="11">Fluoride-specific ion channel. Important for reducing fluoride concentration in the cell, thus reducing its toxicity.</text>
</comment>
<feature type="transmembrane region" description="Helical" evidence="11">
    <location>
        <begin position="96"/>
        <end position="120"/>
    </location>
</feature>
<evidence type="ECO:0000256" key="9">
    <source>
        <dbReference type="ARBA" id="ARBA00035120"/>
    </source>
</evidence>
<sequence>MKQMLLVFFGGGAGSLCRFLLSKYLNPLFSNVYLGTFTVNILGCFFIGILMAMAKKEGLISDNQTLLLATGFCGGFTTFSTFIYENNAILKQGDSLHFVLYTVFSIAVGLAAFGFGHWLARG</sequence>
<evidence type="ECO:0000256" key="10">
    <source>
        <dbReference type="ARBA" id="ARBA00035585"/>
    </source>
</evidence>
<dbReference type="Proteomes" id="UP000050280">
    <property type="component" value="Unassembled WGS sequence"/>
</dbReference>
<dbReference type="InterPro" id="IPR003691">
    <property type="entry name" value="FluC"/>
</dbReference>
<evidence type="ECO:0000256" key="6">
    <source>
        <dbReference type="ARBA" id="ARBA00023065"/>
    </source>
</evidence>
<dbReference type="PANTHER" id="PTHR28259">
    <property type="entry name" value="FLUORIDE EXPORT PROTEIN 1-RELATED"/>
    <property type="match status" value="1"/>
</dbReference>
<feature type="binding site" evidence="11">
    <location>
        <position position="77"/>
    </location>
    <ligand>
        <name>Na(+)</name>
        <dbReference type="ChEBI" id="CHEBI:29101"/>
        <note>structural</note>
    </ligand>
</feature>
<organism evidence="12 13">
    <name type="scientific">Croceitalea dokdonensis DOKDO 023</name>
    <dbReference type="NCBI Taxonomy" id="1300341"/>
    <lineage>
        <taxon>Bacteria</taxon>
        <taxon>Pseudomonadati</taxon>
        <taxon>Bacteroidota</taxon>
        <taxon>Flavobacteriia</taxon>
        <taxon>Flavobacteriales</taxon>
        <taxon>Flavobacteriaceae</taxon>
        <taxon>Croceitalea</taxon>
    </lineage>
</organism>
<proteinExistence type="inferred from homology"/>
<feature type="transmembrane region" description="Helical" evidence="11">
    <location>
        <begin position="66"/>
        <end position="84"/>
    </location>
</feature>
<keyword evidence="11" id="KW-0813">Transport</keyword>
<evidence type="ECO:0000313" key="12">
    <source>
        <dbReference type="EMBL" id="KPM30737.1"/>
    </source>
</evidence>
<dbReference type="GO" id="GO:0005886">
    <property type="term" value="C:plasma membrane"/>
    <property type="evidence" value="ECO:0007669"/>
    <property type="project" value="UniProtKB-SubCell"/>
</dbReference>
<evidence type="ECO:0000256" key="5">
    <source>
        <dbReference type="ARBA" id="ARBA00022989"/>
    </source>
</evidence>
<keyword evidence="11" id="KW-0479">Metal-binding</keyword>
<feature type="transmembrane region" description="Helical" evidence="11">
    <location>
        <begin position="32"/>
        <end position="54"/>
    </location>
</feature>
<dbReference type="PANTHER" id="PTHR28259:SF1">
    <property type="entry name" value="FLUORIDE EXPORT PROTEIN 1-RELATED"/>
    <property type="match status" value="1"/>
</dbReference>
<evidence type="ECO:0000256" key="1">
    <source>
        <dbReference type="ARBA" id="ARBA00004651"/>
    </source>
</evidence>
<comment type="activity regulation">
    <text evidence="11">Na(+) is not transported, but it plays an essential structural role and its presence is essential for fluoride channel function.</text>
</comment>
<dbReference type="AlphaFoldDB" id="A0A0P7ANU5"/>
<comment type="caution">
    <text evidence="12">The sequence shown here is derived from an EMBL/GenBank/DDBJ whole genome shotgun (WGS) entry which is preliminary data.</text>
</comment>